<protein>
    <submittedName>
        <fullName evidence="1">Uncharacterized protein</fullName>
    </submittedName>
</protein>
<organism evidence="1 2">
    <name type="scientific">Rhodoplanes tepidamans</name>
    <name type="common">Rhodoplanes cryptolactis</name>
    <dbReference type="NCBI Taxonomy" id="200616"/>
    <lineage>
        <taxon>Bacteria</taxon>
        <taxon>Pseudomonadati</taxon>
        <taxon>Pseudomonadota</taxon>
        <taxon>Alphaproteobacteria</taxon>
        <taxon>Hyphomicrobiales</taxon>
        <taxon>Nitrobacteraceae</taxon>
        <taxon>Rhodoplanes</taxon>
    </lineage>
</organism>
<comment type="caution">
    <text evidence="1">The sequence shown here is derived from an EMBL/GenBank/DDBJ whole genome shotgun (WGS) entry which is preliminary data.</text>
</comment>
<dbReference type="RefSeq" id="WP_272775746.1">
    <property type="nucleotide sequence ID" value="NZ_JAQQLI010000004.1"/>
</dbReference>
<reference evidence="1" key="2">
    <citation type="submission" date="2023-02" db="EMBL/GenBank/DDBJ databases">
        <authorList>
            <person name="Rayyan A."/>
            <person name="Meyer T."/>
            <person name="Kyndt J.A."/>
        </authorList>
    </citation>
    <scope>NUCLEOTIDE SEQUENCE</scope>
    <source>
        <strain evidence="1">DSM 9987</strain>
    </source>
</reference>
<proteinExistence type="predicted"/>
<dbReference type="EMBL" id="JAQQLI010000004">
    <property type="protein sequence ID" value="MDC7784899.1"/>
    <property type="molecule type" value="Genomic_DNA"/>
</dbReference>
<gene>
    <name evidence="1" type="ORF">PQJ73_04320</name>
</gene>
<reference evidence="1" key="1">
    <citation type="journal article" date="2023" name="Microbiol Resour">
        <title>Genome Sequences of Rhodoplanes serenus and Two Thermotolerant Strains, Rhodoplanes tepidamans and 'Rhodoplanes cryptolactis,' Further Refine the Genus.</title>
        <authorList>
            <person name="Rayyan A.A."/>
            <person name="Kyndt J.A."/>
        </authorList>
    </citation>
    <scope>NUCLEOTIDE SEQUENCE</scope>
    <source>
        <strain evidence="1">DSM 9987</strain>
    </source>
</reference>
<name>A0ABT5J5H9_RHOTP</name>
<accession>A0ABT5J5H9</accession>
<evidence type="ECO:0000313" key="2">
    <source>
        <dbReference type="Proteomes" id="UP001165652"/>
    </source>
</evidence>
<keyword evidence="2" id="KW-1185">Reference proteome</keyword>
<evidence type="ECO:0000313" key="1">
    <source>
        <dbReference type="EMBL" id="MDC7784899.1"/>
    </source>
</evidence>
<sequence>MVLVRLAGRMARAIVRAMSKTLRDVLARAESWPDWAQRDLAEIASQIDREVRGDRYRATREELDKLDEAVDQVRRGEVVTEAEVEAIFAKHRTS</sequence>
<dbReference type="Proteomes" id="UP001165652">
    <property type="component" value="Unassembled WGS sequence"/>
</dbReference>